<reference evidence="3" key="1">
    <citation type="submission" date="2016-10" db="EMBL/GenBank/DDBJ databases">
        <authorList>
            <person name="Varghese N."/>
            <person name="Submissions S."/>
        </authorList>
    </citation>
    <scope>NUCLEOTIDE SEQUENCE [LARGE SCALE GENOMIC DNA]</scope>
    <source>
        <strain evidence="3">DSM 17724</strain>
    </source>
</reference>
<name>A0A1I0RDD5_9FLAO</name>
<evidence type="ECO:0000313" key="2">
    <source>
        <dbReference type="EMBL" id="SEW38856.1"/>
    </source>
</evidence>
<organism evidence="2 3">
    <name type="scientific">Chryseobacterium wanjuense</name>
    <dbReference type="NCBI Taxonomy" id="356305"/>
    <lineage>
        <taxon>Bacteria</taxon>
        <taxon>Pseudomonadati</taxon>
        <taxon>Bacteroidota</taxon>
        <taxon>Flavobacteriia</taxon>
        <taxon>Flavobacteriales</taxon>
        <taxon>Weeksellaceae</taxon>
        <taxon>Chryseobacterium group</taxon>
        <taxon>Chryseobacterium</taxon>
    </lineage>
</organism>
<dbReference type="Proteomes" id="UP000199469">
    <property type="component" value="Unassembled WGS sequence"/>
</dbReference>
<accession>A0A1I0RDD5</accession>
<dbReference type="STRING" id="356305.SAMN05421841_2516"/>
<sequence length="239" mass="27543">MIKLSDYLDYLNNEIIQARKKADENAVMIAKEYAQHEYLKYFKVPRYSLPSVKMDIPIKITDIDADADRNFPLNELKLIQDVNERILVVNKERQLNIQPISTRNIQTEDFKTLLNSVRGGGLETSRLSKTETTTQTPDIKTSPTRAIAATPQKPIEKPIEGTSTEEESTVLRQIYTDVLNRYSLINSKLNNIYIDPNTNSAEDKDKLFINLHVEMEEEGIRIMSYTDKDGKEIEQIIFE</sequence>
<dbReference type="AlphaFoldDB" id="A0A1I0RDD5"/>
<keyword evidence="3" id="KW-1185">Reference proteome</keyword>
<dbReference type="EMBL" id="FOIU01000002">
    <property type="protein sequence ID" value="SEW38856.1"/>
    <property type="molecule type" value="Genomic_DNA"/>
</dbReference>
<dbReference type="RefSeq" id="WP_089793078.1">
    <property type="nucleotide sequence ID" value="NZ_FOIU01000002.1"/>
</dbReference>
<evidence type="ECO:0000256" key="1">
    <source>
        <dbReference type="SAM" id="MobiDB-lite"/>
    </source>
</evidence>
<protein>
    <submittedName>
        <fullName evidence="2">Uncharacterized protein</fullName>
    </submittedName>
</protein>
<feature type="compositionally biased region" description="Polar residues" evidence="1">
    <location>
        <begin position="128"/>
        <end position="144"/>
    </location>
</feature>
<proteinExistence type="predicted"/>
<gene>
    <name evidence="2" type="ORF">SAMN05421841_2516</name>
</gene>
<dbReference type="OrthoDB" id="7067605at2"/>
<evidence type="ECO:0000313" key="3">
    <source>
        <dbReference type="Proteomes" id="UP000199469"/>
    </source>
</evidence>
<feature type="region of interest" description="Disordered" evidence="1">
    <location>
        <begin position="128"/>
        <end position="149"/>
    </location>
</feature>